<sequence length="1543" mass="170889">MTLDSALIAKQQRLKQILQDEIKEGDFERLVASLVSRMLDVGIAMAKHGFQFGGDAGPSGREGRRFRIETKRYADSTSLSHRELLGEVDHALQRDGALEGWFLAATKRVSEQLETDLLLHGETHGVPIVVIDCKVDDDVWSLTALCTVDPAILDTLVSKEAGDIARDFVAPASGQLQRLRRECEAWQLGFETLRKVSHAELERIWSSPRAAIAKLGQDAACGSRPNRVPRRSVNQALDAWWSGAAAGDAPAAVLGLDGVGKTWASLDWLVGHRDHQPAILVIPASVVAGARIGNAAAVRRLLAEQVHALTNVRSIDHWVTRLERLFQRPAAEGPLLTLMLDGLNQVSGVPWIDLIRILQDDAFAGRLRLIVTTRNYHFEEKLRSLRGLAVLPTPIEVGVYDDTELDAMLAFEHLQRQDLHPELVALARRPRLFALVVKFRDRLVEAGSITPHRLLWEYGKDTLGPQGGRSFTEREWREWLQKLAQNVLDNTSAFTTQSLADSAARPDLSESDVFARMSDLIDGSFLNTTSRGYEATPAVVAHALGLALLVHLDGLAAGADYEGALNNWLDAISGLDERAEILRASVSIMVARGGDLPEYAKAILLAWLQSQNIPDTHLADLIGLARPLAEPLLGAIEISAYVHRSARLWAVNALRSLPRDDAGLRDLIVAKAAEWLRVVSRDIDTRNANSETEKSRIARLSERIGVDRAGPLTVLSTPIELVDQASTMAPETIPSLIEGFPLEHVLPVFEAAAIAFAIRHRDDIWESLKWLILLNELDRPQTTAAIRARANAIAAITPEPGVHPDVALRVAALLLWLNSTDEDAEAAAALHPALYRVWDYDSDYLVDPGASFFALERRHATSVLENTSLTLFSRLNRSRHLWLDPTFTPPPSVIDELVKSVANFPANDLDADISPTEVDLAFDQNAPLLARGAPEALAAIVRAKLAGLGSRSPSSRYWVAARICEHTILWDASSASPAQQLRQSSRQPDASEECYAASNLVMVEVLDLPPLDQVQQIVAAGLGNDLDFEEIVGELTADDVDKLIARFGSADAAAIDNLMALLLITQAPLSDSAWNWLLPFAFGDNAEQRRSIVFHTLTQFDPKRLGRELIARDWSWQPGGEQLCNHYGSLALAEAADAIPFDQLAMRLAPWLLLHVARKRGQSPSETVLAAQLLDNILRPTTLDLPEIGSQIVIYLERREGQPFAFSMLPPPPEDNGDPAQRFQAMMDTEGRQTARRRAVETALARIRQAHETGADLFLASFQSLDLRTLFREAPDLIDGWTAGASDVTADFKRRVLRAEGFYIALCEAALEERPDLGSILWRALQATGALRVLGRSHVPELVHIPFRVRQTPQSEQILDELLELPSANTDKDLFDLALAATINGRTQWLEDVIARDAASTATWRRMRAETMSGFGSYYNLPIDDAWPEGELTAAEHRRNQSAKWRLGEASTRHWLNAYLHAPDEASANAAWILFMQCADRRALQRLRTELPAWRTRDRLQRLKRAHAIFNLQVLERAIEKREKPLSENFLGRKIVRGISPWN</sequence>
<accession>A0A6M1SAC6</accession>
<evidence type="ECO:0000313" key="2">
    <source>
        <dbReference type="Proteomes" id="UP000477849"/>
    </source>
</evidence>
<evidence type="ECO:0008006" key="3">
    <source>
        <dbReference type="Google" id="ProtNLM"/>
    </source>
</evidence>
<dbReference type="RefSeq" id="WP_163901766.1">
    <property type="nucleotide sequence ID" value="NZ_CP048427.1"/>
</dbReference>
<dbReference type="Proteomes" id="UP000477849">
    <property type="component" value="Unassembled WGS sequence"/>
</dbReference>
<comment type="caution">
    <text evidence="1">The sequence shown here is derived from an EMBL/GenBank/DDBJ whole genome shotgun (WGS) entry which is preliminary data.</text>
</comment>
<reference evidence="1 2" key="1">
    <citation type="submission" date="2020-02" db="EMBL/GenBank/DDBJ databases">
        <title>Genome sequence of the type strain CCBAU10050 of Rhizobium daejeonense.</title>
        <authorList>
            <person name="Gao J."/>
            <person name="Sun J."/>
        </authorList>
    </citation>
    <scope>NUCLEOTIDE SEQUENCE [LARGE SCALE GENOMIC DNA]</scope>
    <source>
        <strain evidence="1 2">CCBAU10050</strain>
    </source>
</reference>
<protein>
    <recommendedName>
        <fullName evidence="3">NACHT domain-containing protein</fullName>
    </recommendedName>
</protein>
<organism evidence="1 2">
    <name type="scientific">Rhizobium daejeonense</name>
    <dbReference type="NCBI Taxonomy" id="240521"/>
    <lineage>
        <taxon>Bacteria</taxon>
        <taxon>Pseudomonadati</taxon>
        <taxon>Pseudomonadota</taxon>
        <taxon>Alphaproteobacteria</taxon>
        <taxon>Hyphomicrobiales</taxon>
        <taxon>Rhizobiaceae</taxon>
        <taxon>Rhizobium/Agrobacterium group</taxon>
        <taxon>Rhizobium</taxon>
    </lineage>
</organism>
<dbReference type="EMBL" id="JAAKZH010000009">
    <property type="protein sequence ID" value="NGO66130.1"/>
    <property type="molecule type" value="Genomic_DNA"/>
</dbReference>
<evidence type="ECO:0000313" key="1">
    <source>
        <dbReference type="EMBL" id="NGO66130.1"/>
    </source>
</evidence>
<proteinExistence type="predicted"/>
<keyword evidence="2" id="KW-1185">Reference proteome</keyword>
<gene>
    <name evidence="1" type="ORF">G6N76_20940</name>
</gene>
<name>A0A6M1SAC6_9HYPH</name>